<dbReference type="InterPro" id="IPR033469">
    <property type="entry name" value="CYTH-like_dom_sf"/>
</dbReference>
<dbReference type="Gene3D" id="2.40.320.10">
    <property type="entry name" value="Hypothetical Protein Pfu-838710-001"/>
    <property type="match status" value="1"/>
</dbReference>
<dbReference type="PIRSF" id="PIRSF016487">
    <property type="entry name" value="CYTH_UCP016487"/>
    <property type="match status" value="1"/>
</dbReference>
<dbReference type="InterPro" id="IPR023577">
    <property type="entry name" value="CYTH_domain"/>
</dbReference>
<name>A0A175R6I6_9HYPH</name>
<organism evidence="3 4">
    <name type="scientific">Aureimonas ureilytica</name>
    <dbReference type="NCBI Taxonomy" id="401562"/>
    <lineage>
        <taxon>Bacteria</taxon>
        <taxon>Pseudomonadati</taxon>
        <taxon>Pseudomonadota</taxon>
        <taxon>Alphaproteobacteria</taxon>
        <taxon>Hyphomicrobiales</taxon>
        <taxon>Aurantimonadaceae</taxon>
        <taxon>Aureimonas</taxon>
    </lineage>
</organism>
<sequence length="155" mass="17080">MGTEIERKFLLSGDRWRAAADEGTDIRQFYLAIREGLTVRARIKGEAKALLTIKSGVGMTRGEYEYEIPLADARELEAVRVGSLIAKRRFRVPLGALVVEVDCFSGDLAPLVLAEIELPAEDHAVDLPDWLGEEVTEDGRYTNAALAMAGRPPPR</sequence>
<feature type="active site" description="Proton acceptor" evidence="1">
    <location>
        <position position="30"/>
    </location>
</feature>
<reference evidence="3 4" key="1">
    <citation type="journal article" date="2016" name="Front. Microbiol.">
        <title>Genomic Resource of Rice Seed Associated Bacteria.</title>
        <authorList>
            <person name="Midha S."/>
            <person name="Bansal K."/>
            <person name="Sharma S."/>
            <person name="Kumar N."/>
            <person name="Patil P.P."/>
            <person name="Chaudhry V."/>
            <person name="Patil P.B."/>
        </authorList>
    </citation>
    <scope>NUCLEOTIDE SEQUENCE [LARGE SCALE GENOMIC DNA]</scope>
    <source>
        <strain evidence="3 4">NS226</strain>
    </source>
</reference>
<dbReference type="Pfam" id="PF01928">
    <property type="entry name" value="CYTH"/>
    <property type="match status" value="1"/>
</dbReference>
<dbReference type="STRING" id="401562.NS365_06750"/>
<dbReference type="PATRIC" id="fig|401562.3.peg.2888"/>
<feature type="domain" description="CYTH" evidence="2">
    <location>
        <begin position="2"/>
        <end position="148"/>
    </location>
</feature>
<evidence type="ECO:0000259" key="2">
    <source>
        <dbReference type="PROSITE" id="PS51707"/>
    </source>
</evidence>
<dbReference type="EMBL" id="LDPZ01000035">
    <property type="protein sequence ID" value="KTQ90895.1"/>
    <property type="molecule type" value="Genomic_DNA"/>
</dbReference>
<evidence type="ECO:0000313" key="4">
    <source>
        <dbReference type="Proteomes" id="UP000078272"/>
    </source>
</evidence>
<dbReference type="InterPro" id="IPR012042">
    <property type="entry name" value="NeuTTM/CthTTM-like"/>
</dbReference>
<proteinExistence type="predicted"/>
<dbReference type="PANTHER" id="PTHR40114:SF1">
    <property type="entry name" value="SLR0698 PROTEIN"/>
    <property type="match status" value="1"/>
</dbReference>
<evidence type="ECO:0000256" key="1">
    <source>
        <dbReference type="PIRSR" id="PIRSR016487-1"/>
    </source>
</evidence>
<dbReference type="CDD" id="cd07891">
    <property type="entry name" value="CYTH-like_CthTTM-like_1"/>
    <property type="match status" value="1"/>
</dbReference>
<dbReference type="AlphaFoldDB" id="A0A175R6I6"/>
<dbReference type="OrthoDB" id="9805588at2"/>
<dbReference type="RefSeq" id="WP_058635790.1">
    <property type="nucleotide sequence ID" value="NZ_LDPZ01000035.1"/>
</dbReference>
<accession>A0A175R6I6</accession>
<dbReference type="SMART" id="SM01118">
    <property type="entry name" value="CYTH"/>
    <property type="match status" value="1"/>
</dbReference>
<comment type="caution">
    <text evidence="3">The sequence shown here is derived from an EMBL/GenBank/DDBJ whole genome shotgun (WGS) entry which is preliminary data.</text>
</comment>
<protein>
    <submittedName>
        <fullName evidence="3">Adenylate cyclase</fullName>
    </submittedName>
</protein>
<evidence type="ECO:0000313" key="3">
    <source>
        <dbReference type="EMBL" id="KTQ90895.1"/>
    </source>
</evidence>
<dbReference type="PANTHER" id="PTHR40114">
    <property type="entry name" value="SLR0698 PROTEIN"/>
    <property type="match status" value="1"/>
</dbReference>
<dbReference type="PROSITE" id="PS51707">
    <property type="entry name" value="CYTH"/>
    <property type="match status" value="1"/>
</dbReference>
<gene>
    <name evidence="3" type="ORF">NS226_15870</name>
</gene>
<dbReference type="SUPFAM" id="SSF55154">
    <property type="entry name" value="CYTH-like phosphatases"/>
    <property type="match status" value="1"/>
</dbReference>
<dbReference type="Proteomes" id="UP000078272">
    <property type="component" value="Unassembled WGS sequence"/>
</dbReference>